<evidence type="ECO:0000256" key="3">
    <source>
        <dbReference type="ARBA" id="ARBA00022670"/>
    </source>
</evidence>
<evidence type="ECO:0000256" key="2">
    <source>
        <dbReference type="ARBA" id="ARBA00008683"/>
    </source>
</evidence>
<keyword evidence="6" id="KW-0472">Membrane</keyword>
<dbReference type="EMBL" id="BMYF01000008">
    <property type="protein sequence ID" value="GHB35246.1"/>
    <property type="molecule type" value="Genomic_DNA"/>
</dbReference>
<feature type="domain" description="Peptidase S49" evidence="8">
    <location>
        <begin position="370"/>
        <end position="520"/>
    </location>
</feature>
<dbReference type="InterPro" id="IPR002142">
    <property type="entry name" value="Peptidase_S49"/>
</dbReference>
<keyword evidence="4" id="KW-0378">Hydrolase</keyword>
<dbReference type="GO" id="GO:0008236">
    <property type="term" value="F:serine-type peptidase activity"/>
    <property type="evidence" value="ECO:0007669"/>
    <property type="project" value="UniProtKB-KW"/>
</dbReference>
<dbReference type="NCBIfam" id="TIGR00705">
    <property type="entry name" value="SppA_67K"/>
    <property type="match status" value="1"/>
</dbReference>
<evidence type="ECO:0000259" key="8">
    <source>
        <dbReference type="Pfam" id="PF01343"/>
    </source>
</evidence>
<name>A0A8J3CWC8_9BACT</name>
<organism evidence="9 10">
    <name type="scientific">Mongoliitalea lutea</name>
    <dbReference type="NCBI Taxonomy" id="849756"/>
    <lineage>
        <taxon>Bacteria</taxon>
        <taxon>Pseudomonadati</taxon>
        <taxon>Bacteroidota</taxon>
        <taxon>Cytophagia</taxon>
        <taxon>Cytophagales</taxon>
        <taxon>Cyclobacteriaceae</taxon>
        <taxon>Mongoliitalea</taxon>
    </lineage>
</organism>
<dbReference type="RefSeq" id="WP_189580398.1">
    <property type="nucleotide sequence ID" value="NZ_BMYF01000008.1"/>
</dbReference>
<dbReference type="Gene3D" id="3.90.226.10">
    <property type="entry name" value="2-enoyl-CoA Hydratase, Chain A, domain 1"/>
    <property type="match status" value="4"/>
</dbReference>
<evidence type="ECO:0000256" key="1">
    <source>
        <dbReference type="ARBA" id="ARBA00004370"/>
    </source>
</evidence>
<dbReference type="SUPFAM" id="SSF52096">
    <property type="entry name" value="ClpP/crotonase"/>
    <property type="match status" value="2"/>
</dbReference>
<feature type="active site" description="Nucleophile" evidence="7">
    <location>
        <position position="385"/>
    </location>
</feature>
<keyword evidence="10" id="KW-1185">Reference proteome</keyword>
<sequence length="586" mass="64793">MKFLGNVLAVIVGLLVFSVLSFFILAGIIAAISASDSEVKVKENTVLQLNLNGRVLVERTNENDPDFSSVGLFGGVSTVGLANIKRAINAAKDNDNIKGIYLKAGFFSAGQAGLKEIRDALVDFKDSGKFIISYDEVYGESGYYLSSAADEIYLNPSGMMEFNGFASEVVFLKGMFQKIEVEPVVFRVGDFKSAVEPFLLDKMSDENRLQTETFLNDLNAIALKEISESRSIALERITEINQQMLVRKVQDAVELNMVDNLWYEDQVIDHMKEKMGLKEDDKINLINITRMNAATSSKNKLSKNRIAVIIAEGDIVDGRAEDAISSEVFKEEVRKARKNDDIKAVVIRINSPGGSALASEVIWRELEECSKVKPVIASMGEVAASGGYYIAAAADTIVAQPNTITGSIGIFALWFNAQGLLNNKLGITTDVVKTGQFSDFGSLSRKLTDGEKAIFQNQVEQGYDTFLSRVSSGRNMSKEAVMEVASGRVWSGVRAQELGLVDVLGGLEDAIKIAATKADIADDYRVIYYPESKPWFERFLSQFTNDVQAFYNTKKYGELYPIMKQVEKINKYKGVMVRLPYDIEVR</sequence>
<dbReference type="GO" id="GO:0016020">
    <property type="term" value="C:membrane"/>
    <property type="evidence" value="ECO:0007669"/>
    <property type="project" value="UniProtKB-SubCell"/>
</dbReference>
<accession>A0A8J3CWC8</accession>
<evidence type="ECO:0000256" key="6">
    <source>
        <dbReference type="ARBA" id="ARBA00023136"/>
    </source>
</evidence>
<dbReference type="InterPro" id="IPR004634">
    <property type="entry name" value="Pept_S49_pIV"/>
</dbReference>
<keyword evidence="5" id="KW-0720">Serine protease</keyword>
<dbReference type="PANTHER" id="PTHR33209:SF1">
    <property type="entry name" value="PEPTIDASE S49 DOMAIN-CONTAINING PROTEIN"/>
    <property type="match status" value="1"/>
</dbReference>
<protein>
    <submittedName>
        <fullName evidence="9">Signal peptide peptidase SppA</fullName>
    </submittedName>
</protein>
<gene>
    <name evidence="9" type="ORF">GCM10008106_15810</name>
</gene>
<evidence type="ECO:0000256" key="4">
    <source>
        <dbReference type="ARBA" id="ARBA00022801"/>
    </source>
</evidence>
<dbReference type="InterPro" id="IPR029045">
    <property type="entry name" value="ClpP/crotonase-like_dom_sf"/>
</dbReference>
<evidence type="ECO:0000313" key="9">
    <source>
        <dbReference type="EMBL" id="GHB35246.1"/>
    </source>
</evidence>
<dbReference type="AlphaFoldDB" id="A0A8J3CWC8"/>
<dbReference type="NCBIfam" id="TIGR00706">
    <property type="entry name" value="SppA_dom"/>
    <property type="match status" value="1"/>
</dbReference>
<dbReference type="InterPro" id="IPR004635">
    <property type="entry name" value="Pept_S49_SppA"/>
</dbReference>
<comment type="caution">
    <text evidence="9">The sequence shown here is derived from an EMBL/GenBank/DDBJ whole genome shotgun (WGS) entry which is preliminary data.</text>
</comment>
<feature type="domain" description="Peptidase S49" evidence="8">
    <location>
        <begin position="124"/>
        <end position="277"/>
    </location>
</feature>
<keyword evidence="3" id="KW-0645">Protease</keyword>
<dbReference type="InterPro" id="IPR047217">
    <property type="entry name" value="S49_SppA_67K_type_N"/>
</dbReference>
<dbReference type="CDD" id="cd07018">
    <property type="entry name" value="S49_SppA_67K_type"/>
    <property type="match status" value="1"/>
</dbReference>
<dbReference type="PIRSF" id="PIRSF001217">
    <property type="entry name" value="Protease_4_SppA"/>
    <property type="match status" value="1"/>
</dbReference>
<evidence type="ECO:0000256" key="5">
    <source>
        <dbReference type="ARBA" id="ARBA00022825"/>
    </source>
</evidence>
<dbReference type="GO" id="GO:0006465">
    <property type="term" value="P:signal peptide processing"/>
    <property type="evidence" value="ECO:0007669"/>
    <property type="project" value="InterPro"/>
</dbReference>
<comment type="subcellular location">
    <subcellularLocation>
        <location evidence="1">Membrane</location>
    </subcellularLocation>
</comment>
<comment type="similarity">
    <text evidence="2">Belongs to the peptidase S49 family.</text>
</comment>
<dbReference type="PANTHER" id="PTHR33209">
    <property type="entry name" value="PROTEASE 4"/>
    <property type="match status" value="1"/>
</dbReference>
<dbReference type="Proteomes" id="UP000642809">
    <property type="component" value="Unassembled WGS sequence"/>
</dbReference>
<feature type="active site" description="Proton donor/acceptor" evidence="7">
    <location>
        <position position="192"/>
    </location>
</feature>
<dbReference type="InterPro" id="IPR047272">
    <property type="entry name" value="S49_SppA_C"/>
</dbReference>
<proteinExistence type="inferred from homology"/>
<evidence type="ECO:0000313" key="10">
    <source>
        <dbReference type="Proteomes" id="UP000642809"/>
    </source>
</evidence>
<reference evidence="9" key="2">
    <citation type="submission" date="2020-09" db="EMBL/GenBank/DDBJ databases">
        <authorList>
            <person name="Sun Q."/>
            <person name="Kim S."/>
        </authorList>
    </citation>
    <scope>NUCLEOTIDE SEQUENCE</scope>
    <source>
        <strain evidence="9">KCTC 23224</strain>
    </source>
</reference>
<reference evidence="9" key="1">
    <citation type="journal article" date="2014" name="Int. J. Syst. Evol. Microbiol.">
        <title>Complete genome sequence of Corynebacterium casei LMG S-19264T (=DSM 44701T), isolated from a smear-ripened cheese.</title>
        <authorList>
            <consortium name="US DOE Joint Genome Institute (JGI-PGF)"/>
            <person name="Walter F."/>
            <person name="Albersmeier A."/>
            <person name="Kalinowski J."/>
            <person name="Ruckert C."/>
        </authorList>
    </citation>
    <scope>NUCLEOTIDE SEQUENCE</scope>
    <source>
        <strain evidence="9">KCTC 23224</strain>
    </source>
</reference>
<dbReference type="CDD" id="cd07023">
    <property type="entry name" value="S49_Sppa_N_C"/>
    <property type="match status" value="1"/>
</dbReference>
<dbReference type="Pfam" id="PF01343">
    <property type="entry name" value="Peptidase_S49"/>
    <property type="match status" value="2"/>
</dbReference>
<evidence type="ECO:0000256" key="7">
    <source>
        <dbReference type="PIRSR" id="PIRSR001217-1"/>
    </source>
</evidence>